<dbReference type="Proteomes" id="UP000451233">
    <property type="component" value="Unassembled WGS sequence"/>
</dbReference>
<gene>
    <name evidence="1" type="ORF">GS398_06865</name>
</gene>
<dbReference type="InterPro" id="IPR058532">
    <property type="entry name" value="YjbR/MT2646/Rv2570-like"/>
</dbReference>
<dbReference type="RefSeq" id="WP_160906039.1">
    <property type="nucleotide sequence ID" value="NZ_WVHS01000002.1"/>
</dbReference>
<evidence type="ECO:0000313" key="2">
    <source>
        <dbReference type="Proteomes" id="UP000451233"/>
    </source>
</evidence>
<dbReference type="PANTHER" id="PTHR35145:SF1">
    <property type="entry name" value="CYTOPLASMIC PROTEIN"/>
    <property type="match status" value="1"/>
</dbReference>
<dbReference type="Gene3D" id="3.90.1150.30">
    <property type="match status" value="1"/>
</dbReference>
<dbReference type="Pfam" id="PF04237">
    <property type="entry name" value="YjbR"/>
    <property type="match status" value="1"/>
</dbReference>
<dbReference type="InterPro" id="IPR007351">
    <property type="entry name" value="YjbR"/>
</dbReference>
<reference evidence="1 2" key="1">
    <citation type="submission" date="2019-11" db="EMBL/GenBank/DDBJ databases">
        <title>Pedobacter sp. HMF7056 Genome sequencing and assembly.</title>
        <authorList>
            <person name="Kang H."/>
            <person name="Kim H."/>
            <person name="Joh K."/>
        </authorList>
    </citation>
    <scope>NUCLEOTIDE SEQUENCE [LARGE SCALE GENOMIC DNA]</scope>
    <source>
        <strain evidence="1 2">HMF7056</strain>
    </source>
</reference>
<accession>A0A7K1XVI0</accession>
<dbReference type="PANTHER" id="PTHR35145">
    <property type="entry name" value="CYTOPLASMIC PROTEIN-RELATED"/>
    <property type="match status" value="1"/>
</dbReference>
<proteinExistence type="predicted"/>
<keyword evidence="2" id="KW-1185">Reference proteome</keyword>
<dbReference type="GO" id="GO:0003677">
    <property type="term" value="F:DNA binding"/>
    <property type="evidence" value="ECO:0007669"/>
    <property type="project" value="UniProtKB-KW"/>
</dbReference>
<dbReference type="InterPro" id="IPR038056">
    <property type="entry name" value="YjbR-like_sf"/>
</dbReference>
<evidence type="ECO:0000313" key="1">
    <source>
        <dbReference type="EMBL" id="MXV15015.1"/>
    </source>
</evidence>
<protein>
    <submittedName>
        <fullName evidence="1">MmcQ/YjbR family DNA-binding protein</fullName>
    </submittedName>
</protein>
<comment type="caution">
    <text evidence="1">The sequence shown here is derived from an EMBL/GenBank/DDBJ whole genome shotgun (WGS) entry which is preliminary data.</text>
</comment>
<sequence length="122" mass="14095">MNIEELRDYCLDKKGTTEGFPFGEEVLVFKVGGKMFLLAPVEGRLTMNAKCDPDRAVELRERYPEIVPGYHMNKQQWNTVDLTGNLPNGLIRELVDHSYDLVYRKLTKKLQHEIADGTWLPE</sequence>
<name>A0A7K1XVI0_9SPHI</name>
<dbReference type="SUPFAM" id="SSF142906">
    <property type="entry name" value="YjbR-like"/>
    <property type="match status" value="1"/>
</dbReference>
<dbReference type="AlphaFoldDB" id="A0A7K1XVI0"/>
<keyword evidence="1" id="KW-0238">DNA-binding</keyword>
<organism evidence="1 2">
    <name type="scientific">Hufsiella ginkgonis</name>
    <dbReference type="NCBI Taxonomy" id="2695274"/>
    <lineage>
        <taxon>Bacteria</taxon>
        <taxon>Pseudomonadati</taxon>
        <taxon>Bacteroidota</taxon>
        <taxon>Sphingobacteriia</taxon>
        <taxon>Sphingobacteriales</taxon>
        <taxon>Sphingobacteriaceae</taxon>
        <taxon>Hufsiella</taxon>
    </lineage>
</organism>
<dbReference type="EMBL" id="WVHS01000002">
    <property type="protein sequence ID" value="MXV15015.1"/>
    <property type="molecule type" value="Genomic_DNA"/>
</dbReference>